<keyword evidence="2" id="KW-0472">Membrane</keyword>
<proteinExistence type="predicted"/>
<keyword evidence="2" id="KW-0812">Transmembrane</keyword>
<dbReference type="AlphaFoldDB" id="A0A895KQT9"/>
<feature type="region of interest" description="Disordered" evidence="1">
    <location>
        <begin position="158"/>
        <end position="177"/>
    </location>
</feature>
<gene>
    <name evidence="3" type="primary">GspD</name>
</gene>
<dbReference type="EMBL" id="MT460910">
    <property type="protein sequence ID" value="QRZ58738.1"/>
    <property type="molecule type" value="Genomic_DNA"/>
</dbReference>
<protein>
    <submittedName>
        <fullName evidence="3">General secretion pathway protein D</fullName>
    </submittedName>
</protein>
<organism evidence="3">
    <name type="scientific">Malawimonas jakobiformis</name>
    <name type="common">Flagellated protozoan</name>
    <dbReference type="NCBI Taxonomy" id="136089"/>
    <lineage>
        <taxon>Eukaryota</taxon>
        <taxon>Malawimonadida</taxon>
        <taxon>Malawimonadidae</taxon>
        <taxon>Malawimonas</taxon>
    </lineage>
</organism>
<evidence type="ECO:0000256" key="2">
    <source>
        <dbReference type="SAM" id="Phobius"/>
    </source>
</evidence>
<feature type="transmembrane region" description="Helical" evidence="2">
    <location>
        <begin position="12"/>
        <end position="33"/>
    </location>
</feature>
<sequence length="177" mass="20055">MSQHLLGIWRFVLRIWPSLLSGSIAALASWYIWRINRRAPVVQPSEEMPLTKAGQISALNMAANAFADPAVSMLASRRSRLVSMRIRKNFALQTSVMLKENQATYVGAFAISNELKTIRRGPLSYIPLIGDLFRRDEFMRVKSAILVFVTCRAERTGSGPRLTQQQQQPMLQTDARY</sequence>
<accession>A0A895KQT9</accession>
<keyword evidence="2" id="KW-1133">Transmembrane helix</keyword>
<reference evidence="3" key="1">
    <citation type="journal article" date="2021" name="bioRxiv">
        <title>Ancestral mitochondrial apparatus derived from the bacterial type II secretion system.</title>
        <authorList>
            <person name="Horvathova L."/>
            <person name="Zarsky V."/>
            <person name="Panek T."/>
            <person name="Derelle R."/>
            <person name="Pyrih J."/>
            <person name="Motyckova A."/>
            <person name="Klapst'ova V."/>
            <person name="Vinopalova M."/>
            <person name="Markova L."/>
            <person name="Voleman L."/>
            <person name="Klimes V."/>
            <person name="Petru M."/>
            <person name="Vaitova Z."/>
            <person name="Cepicka I."/>
            <person name="Hryzakova K."/>
            <person name="Harant K."/>
            <person name="Gray M.W."/>
            <person name="Chami M."/>
            <person name="Guilvout I."/>
            <person name="Francetic O."/>
            <person name="Lang B.F."/>
            <person name="Vlcek C."/>
            <person name="Tsaousis A.D."/>
            <person name="Elias M."/>
            <person name="Dolezal P."/>
        </authorList>
    </citation>
    <scope>NUCLEOTIDE SEQUENCE</scope>
    <source>
        <strain evidence="3">ATCC 50740</strain>
    </source>
</reference>
<name>A0A895KQT9_MALJA</name>
<evidence type="ECO:0000256" key="1">
    <source>
        <dbReference type="SAM" id="MobiDB-lite"/>
    </source>
</evidence>
<evidence type="ECO:0000313" key="3">
    <source>
        <dbReference type="EMBL" id="QRZ58738.1"/>
    </source>
</evidence>